<evidence type="ECO:0000256" key="3">
    <source>
        <dbReference type="ARBA" id="ARBA00022448"/>
    </source>
</evidence>
<evidence type="ECO:0000313" key="10">
    <source>
        <dbReference type="EMBL" id="QNP61699.1"/>
    </source>
</evidence>
<dbReference type="InterPro" id="IPR004776">
    <property type="entry name" value="Mem_transp_PIN-like"/>
</dbReference>
<feature type="transmembrane region" description="Helical" evidence="9">
    <location>
        <begin position="192"/>
        <end position="209"/>
    </location>
</feature>
<dbReference type="KEGG" id="sgj:IAG43_01330"/>
<evidence type="ECO:0000256" key="9">
    <source>
        <dbReference type="SAM" id="Phobius"/>
    </source>
</evidence>
<keyword evidence="11" id="KW-1185">Reference proteome</keyword>
<evidence type="ECO:0000256" key="4">
    <source>
        <dbReference type="ARBA" id="ARBA00022475"/>
    </source>
</evidence>
<proteinExistence type="inferred from homology"/>
<comment type="subcellular location">
    <subcellularLocation>
        <location evidence="1">Cell membrane</location>
        <topology evidence="1">Multi-pass membrane protein</topology>
    </subcellularLocation>
</comment>
<gene>
    <name evidence="10" type="ORF">IAG43_01330</name>
</gene>
<feature type="transmembrane region" description="Helical" evidence="9">
    <location>
        <begin position="63"/>
        <end position="82"/>
    </location>
</feature>
<feature type="transmembrane region" description="Helical" evidence="9">
    <location>
        <begin position="281"/>
        <end position="302"/>
    </location>
</feature>
<keyword evidence="6 9" id="KW-1133">Transmembrane helix</keyword>
<feature type="transmembrane region" description="Helical" evidence="9">
    <location>
        <begin position="94"/>
        <end position="114"/>
    </location>
</feature>
<dbReference type="EMBL" id="CP060825">
    <property type="protein sequence ID" value="QNP61699.1"/>
    <property type="molecule type" value="Genomic_DNA"/>
</dbReference>
<evidence type="ECO:0000256" key="1">
    <source>
        <dbReference type="ARBA" id="ARBA00004651"/>
    </source>
</evidence>
<feature type="transmembrane region" description="Helical" evidence="9">
    <location>
        <begin position="314"/>
        <end position="333"/>
    </location>
</feature>
<dbReference type="Pfam" id="PF03547">
    <property type="entry name" value="Mem_trans"/>
    <property type="match status" value="1"/>
</dbReference>
<feature type="compositionally biased region" description="Basic and acidic residues" evidence="8">
    <location>
        <begin position="235"/>
        <end position="245"/>
    </location>
</feature>
<reference evidence="10 11" key="1">
    <citation type="submission" date="2020-08" db="EMBL/GenBank/DDBJ databases">
        <title>A novel species.</title>
        <authorList>
            <person name="Gao J."/>
        </authorList>
    </citation>
    <scope>NUCLEOTIDE SEQUENCE [LARGE SCALE GENOMIC DNA]</scope>
    <source>
        <strain evidence="10 11">CRPJ-33</strain>
    </source>
</reference>
<keyword evidence="7 9" id="KW-0472">Membrane</keyword>
<dbReference type="GO" id="GO:0055085">
    <property type="term" value="P:transmembrane transport"/>
    <property type="evidence" value="ECO:0007669"/>
    <property type="project" value="InterPro"/>
</dbReference>
<dbReference type="Proteomes" id="UP000516230">
    <property type="component" value="Chromosome"/>
</dbReference>
<protein>
    <submittedName>
        <fullName evidence="10">AEC family transporter</fullName>
    </submittedName>
</protein>
<dbReference type="PANTHER" id="PTHR36838:SF1">
    <property type="entry name" value="SLR1864 PROTEIN"/>
    <property type="match status" value="1"/>
</dbReference>
<dbReference type="AlphaFoldDB" id="A0A7H0HMD3"/>
<evidence type="ECO:0000256" key="6">
    <source>
        <dbReference type="ARBA" id="ARBA00022989"/>
    </source>
</evidence>
<keyword evidence="5 9" id="KW-0812">Transmembrane</keyword>
<evidence type="ECO:0000256" key="8">
    <source>
        <dbReference type="SAM" id="MobiDB-lite"/>
    </source>
</evidence>
<evidence type="ECO:0000256" key="7">
    <source>
        <dbReference type="ARBA" id="ARBA00023136"/>
    </source>
</evidence>
<feature type="transmembrane region" description="Helical" evidence="9">
    <location>
        <begin position="6"/>
        <end position="25"/>
    </location>
</feature>
<feature type="transmembrane region" description="Helical" evidence="9">
    <location>
        <begin position="253"/>
        <end position="275"/>
    </location>
</feature>
<feature type="transmembrane region" description="Helical" evidence="9">
    <location>
        <begin position="120"/>
        <end position="144"/>
    </location>
</feature>
<dbReference type="PANTHER" id="PTHR36838">
    <property type="entry name" value="AUXIN EFFLUX CARRIER FAMILY PROTEIN"/>
    <property type="match status" value="1"/>
</dbReference>
<dbReference type="GO" id="GO:0005886">
    <property type="term" value="C:plasma membrane"/>
    <property type="evidence" value="ECO:0007669"/>
    <property type="project" value="UniProtKB-SubCell"/>
</dbReference>
<organism evidence="10 11">
    <name type="scientific">Streptomyces genisteinicus</name>
    <dbReference type="NCBI Taxonomy" id="2768068"/>
    <lineage>
        <taxon>Bacteria</taxon>
        <taxon>Bacillati</taxon>
        <taxon>Actinomycetota</taxon>
        <taxon>Actinomycetes</taxon>
        <taxon>Kitasatosporales</taxon>
        <taxon>Streptomycetaceae</taxon>
        <taxon>Streptomyces</taxon>
    </lineage>
</organism>
<comment type="similarity">
    <text evidence="2">Belongs to the auxin efflux carrier (TC 2.A.69) family.</text>
</comment>
<evidence type="ECO:0000313" key="11">
    <source>
        <dbReference type="Proteomes" id="UP000516230"/>
    </source>
</evidence>
<dbReference type="Gene3D" id="1.20.1530.20">
    <property type="match status" value="1"/>
</dbReference>
<evidence type="ECO:0000256" key="2">
    <source>
        <dbReference type="ARBA" id="ARBA00010145"/>
    </source>
</evidence>
<feature type="region of interest" description="Disordered" evidence="8">
    <location>
        <begin position="212"/>
        <end position="245"/>
    </location>
</feature>
<dbReference type="InterPro" id="IPR038770">
    <property type="entry name" value="Na+/solute_symporter_sf"/>
</dbReference>
<dbReference type="RefSeq" id="WP_187738904.1">
    <property type="nucleotide sequence ID" value="NZ_CP060825.1"/>
</dbReference>
<sequence>MTVLAGFLPIWVITAAGWAAGRLDVLGGQAQFVLARFAFVFAMPALLFLTLSRAGLSRLATPGVAVFALSLVLMFALGLVLGRRVFRRGRADRAIGAMAGSYVNSANLGIPVALHVLGDASFVIAVALVQTLFVTPVIIVLIELDTGGPRHRPRRLLLLPLRNPVIAASAAGAAVAALGLRLPPEATAPVEMLGGAAVPAALFALGLSLDRRRPAGDTPRESPATVRTATGGPGPEKRSAPDGPRRYEKAERYVLVLLKTVVHPLLAWVLAHAVFRLDGDDLLAVVLCAGLPTAQNAFVYASEYRLDTRVVTDTVLLSTVLSTASLSVIAWLLA</sequence>
<keyword evidence="4" id="KW-1003">Cell membrane</keyword>
<accession>A0A7H0HMD3</accession>
<name>A0A7H0HMD3_9ACTN</name>
<feature type="transmembrane region" description="Helical" evidence="9">
    <location>
        <begin position="32"/>
        <end position="51"/>
    </location>
</feature>
<evidence type="ECO:0000256" key="5">
    <source>
        <dbReference type="ARBA" id="ARBA00022692"/>
    </source>
</evidence>
<keyword evidence="3" id="KW-0813">Transport</keyword>
<feature type="transmembrane region" description="Helical" evidence="9">
    <location>
        <begin position="156"/>
        <end position="180"/>
    </location>
</feature>